<sequence>MVILLIKAQDLIPARTISSQELVLSSFCLQRLLTGREHKKRGILNQSPRHLVVCSAISETR</sequence>
<reference evidence="1 2" key="1">
    <citation type="submission" date="2020-02" db="EMBL/GenBank/DDBJ databases">
        <authorList>
            <person name="Ma Q."/>
            <person name="Huang Y."/>
            <person name="Song X."/>
            <person name="Pei D."/>
        </authorList>
    </citation>
    <scope>NUCLEOTIDE SEQUENCE [LARGE SCALE GENOMIC DNA]</scope>
    <source>
        <strain evidence="1">Sxm20200214</strain>
        <tissue evidence="1">Leaf</tissue>
    </source>
</reference>
<evidence type="ECO:0000313" key="1">
    <source>
        <dbReference type="EMBL" id="KAG2247801.1"/>
    </source>
</evidence>
<dbReference type="EMBL" id="JAAMPC010000017">
    <property type="protein sequence ID" value="KAG2247801.1"/>
    <property type="molecule type" value="Genomic_DNA"/>
</dbReference>
<comment type="caution">
    <text evidence="1">The sequence shown here is derived from an EMBL/GenBank/DDBJ whole genome shotgun (WGS) entry which is preliminary data.</text>
</comment>
<keyword evidence="2" id="KW-1185">Reference proteome</keyword>
<evidence type="ECO:0000313" key="2">
    <source>
        <dbReference type="Proteomes" id="UP000886595"/>
    </source>
</evidence>
<proteinExistence type="predicted"/>
<organism evidence="1 2">
    <name type="scientific">Brassica carinata</name>
    <name type="common">Ethiopian mustard</name>
    <name type="synonym">Abyssinian cabbage</name>
    <dbReference type="NCBI Taxonomy" id="52824"/>
    <lineage>
        <taxon>Eukaryota</taxon>
        <taxon>Viridiplantae</taxon>
        <taxon>Streptophyta</taxon>
        <taxon>Embryophyta</taxon>
        <taxon>Tracheophyta</taxon>
        <taxon>Spermatophyta</taxon>
        <taxon>Magnoliopsida</taxon>
        <taxon>eudicotyledons</taxon>
        <taxon>Gunneridae</taxon>
        <taxon>Pentapetalae</taxon>
        <taxon>rosids</taxon>
        <taxon>malvids</taxon>
        <taxon>Brassicales</taxon>
        <taxon>Brassicaceae</taxon>
        <taxon>Brassiceae</taxon>
        <taxon>Brassica</taxon>
    </lineage>
</organism>
<protein>
    <submittedName>
        <fullName evidence="1">Uncharacterized protein</fullName>
    </submittedName>
</protein>
<dbReference type="AlphaFoldDB" id="A0A8X7TNL9"/>
<dbReference type="Proteomes" id="UP000886595">
    <property type="component" value="Unassembled WGS sequence"/>
</dbReference>
<accession>A0A8X7TNL9</accession>
<gene>
    <name evidence="1" type="ORF">Bca52824_087429</name>
</gene>
<name>A0A8X7TNL9_BRACI</name>